<protein>
    <submittedName>
        <fullName evidence="2">Uncharacterized protein</fullName>
    </submittedName>
</protein>
<gene>
    <name evidence="2" type="ORF">L195_g049886</name>
</gene>
<dbReference type="Proteomes" id="UP000236291">
    <property type="component" value="Unassembled WGS sequence"/>
</dbReference>
<organism evidence="2 3">
    <name type="scientific">Trifolium pratense</name>
    <name type="common">Red clover</name>
    <dbReference type="NCBI Taxonomy" id="57577"/>
    <lineage>
        <taxon>Eukaryota</taxon>
        <taxon>Viridiplantae</taxon>
        <taxon>Streptophyta</taxon>
        <taxon>Embryophyta</taxon>
        <taxon>Tracheophyta</taxon>
        <taxon>Spermatophyta</taxon>
        <taxon>Magnoliopsida</taxon>
        <taxon>eudicotyledons</taxon>
        <taxon>Gunneridae</taxon>
        <taxon>Pentapetalae</taxon>
        <taxon>rosids</taxon>
        <taxon>fabids</taxon>
        <taxon>Fabales</taxon>
        <taxon>Fabaceae</taxon>
        <taxon>Papilionoideae</taxon>
        <taxon>50 kb inversion clade</taxon>
        <taxon>NPAAA clade</taxon>
        <taxon>Hologalegina</taxon>
        <taxon>IRL clade</taxon>
        <taxon>Trifolieae</taxon>
        <taxon>Trifolium</taxon>
    </lineage>
</organism>
<proteinExistence type="predicted"/>
<dbReference type="AlphaFoldDB" id="A0A2K3JQZ5"/>
<dbReference type="EMBL" id="ASHM01074531">
    <property type="protein sequence ID" value="PNX56446.1"/>
    <property type="molecule type" value="Genomic_DNA"/>
</dbReference>
<evidence type="ECO:0000313" key="2">
    <source>
        <dbReference type="EMBL" id="PNX56446.1"/>
    </source>
</evidence>
<comment type="caution">
    <text evidence="2">The sequence shown here is derived from an EMBL/GenBank/DDBJ whole genome shotgun (WGS) entry which is preliminary data.</text>
</comment>
<evidence type="ECO:0000313" key="3">
    <source>
        <dbReference type="Proteomes" id="UP000236291"/>
    </source>
</evidence>
<accession>A0A2K3JQZ5</accession>
<name>A0A2K3JQZ5_TRIPR</name>
<evidence type="ECO:0000256" key="1">
    <source>
        <dbReference type="SAM" id="MobiDB-lite"/>
    </source>
</evidence>
<sequence>MPTTIGRIPPSDFNKGIKGRIPSSDFNKGIKVELSPHNTSSKCWAYKSSLPHDVPLGNNLMHLKTVSTSTTLGASENKVVYTEGGGMYRCLSPKNFMVSSSYEATPYDPNTLTAAVKCPSTP</sequence>
<reference evidence="2 3" key="2">
    <citation type="journal article" date="2017" name="Front. Plant Sci.">
        <title>Gene Classification and Mining of Molecular Markers Useful in Red Clover (Trifolium pratense) Breeding.</title>
        <authorList>
            <person name="Istvanek J."/>
            <person name="Dluhosova J."/>
            <person name="Dluhos P."/>
            <person name="Patkova L."/>
            <person name="Nedelnik J."/>
            <person name="Repkova J."/>
        </authorList>
    </citation>
    <scope>NUCLEOTIDE SEQUENCE [LARGE SCALE GENOMIC DNA]</scope>
    <source>
        <strain evidence="3">cv. Tatra</strain>
        <tissue evidence="2">Young leaves</tissue>
    </source>
</reference>
<reference evidence="2 3" key="1">
    <citation type="journal article" date="2014" name="Am. J. Bot.">
        <title>Genome assembly and annotation for red clover (Trifolium pratense; Fabaceae).</title>
        <authorList>
            <person name="Istvanek J."/>
            <person name="Jaros M."/>
            <person name="Krenek A."/>
            <person name="Repkova J."/>
        </authorList>
    </citation>
    <scope>NUCLEOTIDE SEQUENCE [LARGE SCALE GENOMIC DNA]</scope>
    <source>
        <strain evidence="3">cv. Tatra</strain>
        <tissue evidence="2">Young leaves</tissue>
    </source>
</reference>
<feature type="region of interest" description="Disordered" evidence="1">
    <location>
        <begin position="1"/>
        <end position="20"/>
    </location>
</feature>